<gene>
    <name evidence="4" type="ORF">DEBR0S8_00848G</name>
    <name evidence="3" type="ORF">HII12_004939</name>
</gene>
<feature type="transmembrane region" description="Helical" evidence="1">
    <location>
        <begin position="146"/>
        <end position="166"/>
    </location>
</feature>
<evidence type="ECO:0000313" key="4">
    <source>
        <dbReference type="EMBL" id="VUG20400.1"/>
    </source>
</evidence>
<protein>
    <submittedName>
        <fullName evidence="4">DEBR0S8_00848g1_1</fullName>
    </submittedName>
</protein>
<evidence type="ECO:0000256" key="1">
    <source>
        <dbReference type="SAM" id="Phobius"/>
    </source>
</evidence>
<keyword evidence="1" id="KW-0472">Membrane</keyword>
<keyword evidence="5" id="KW-1185">Reference proteome</keyword>
<evidence type="ECO:0000256" key="2">
    <source>
        <dbReference type="SAM" id="SignalP"/>
    </source>
</evidence>
<proteinExistence type="predicted"/>
<reference evidence="4 5" key="1">
    <citation type="submission" date="2019-07" db="EMBL/GenBank/DDBJ databases">
        <authorList>
            <person name="Friedrich A."/>
            <person name="Schacherer J."/>
        </authorList>
    </citation>
    <scope>NUCLEOTIDE SEQUENCE [LARGE SCALE GENOMIC DNA]</scope>
</reference>
<organism evidence="4 5">
    <name type="scientific">Dekkera bruxellensis</name>
    <name type="common">Brettanomyces custersii</name>
    <dbReference type="NCBI Taxonomy" id="5007"/>
    <lineage>
        <taxon>Eukaryota</taxon>
        <taxon>Fungi</taxon>
        <taxon>Dikarya</taxon>
        <taxon>Ascomycota</taxon>
        <taxon>Saccharomycotina</taxon>
        <taxon>Pichiomycetes</taxon>
        <taxon>Pichiales</taxon>
        <taxon>Pichiaceae</taxon>
        <taxon>Brettanomyces</taxon>
    </lineage>
</organism>
<evidence type="ECO:0000313" key="6">
    <source>
        <dbReference type="Proteomes" id="UP000568158"/>
    </source>
</evidence>
<feature type="signal peptide" evidence="2">
    <location>
        <begin position="1"/>
        <end position="17"/>
    </location>
</feature>
<keyword evidence="1" id="KW-1133">Transmembrane helix</keyword>
<accession>A0A7D9H381</accession>
<evidence type="ECO:0000313" key="3">
    <source>
        <dbReference type="EMBL" id="KAF6006745.1"/>
    </source>
</evidence>
<reference evidence="3 6" key="2">
    <citation type="journal article" date="2020" name="Appl. Microbiol. Biotechnol.">
        <title>Targeted gene deletion in Brettanomyces bruxellensis with an expression-free CRISPR-Cas9 system.</title>
        <authorList>
            <person name="Varela C."/>
            <person name="Bartel C."/>
            <person name="Onetto C."/>
            <person name="Borneman A."/>
        </authorList>
    </citation>
    <scope>NUCLEOTIDE SEQUENCE [LARGE SCALE GENOMIC DNA]</scope>
    <source>
        <strain evidence="3 6">AWRI1613</strain>
    </source>
</reference>
<dbReference type="Proteomes" id="UP000478008">
    <property type="component" value="Unassembled WGS sequence"/>
</dbReference>
<dbReference type="Proteomes" id="UP000568158">
    <property type="component" value="Unassembled WGS sequence"/>
</dbReference>
<evidence type="ECO:0000313" key="5">
    <source>
        <dbReference type="Proteomes" id="UP000478008"/>
    </source>
</evidence>
<dbReference type="OMA" id="ETWSTRC"/>
<name>A0A7D9H381_DEKBR</name>
<sequence length="189" mass="21294">MLFTSFILLLFLGIASALKGSIDFSKDAVKIVDPARASLLLFDKEDKSWRVFHFRENGDFYLPQLSKGKYELLIQSLDFKLSTGPSYKITVLNSTHYIVEDAQTGKELEDGLEFSADKVVLRNFIDNDSSGSFLNSLPFVPLIRKYPLMGMLLLGCIALMVSPMIISKFDPDFNEKLIQAQQDTKAHQS</sequence>
<keyword evidence="2" id="KW-0732">Signal</keyword>
<dbReference type="EMBL" id="JABCYN010000047">
    <property type="protein sequence ID" value="KAF6006745.1"/>
    <property type="molecule type" value="Genomic_DNA"/>
</dbReference>
<feature type="chain" id="PRO_5041179809" evidence="2">
    <location>
        <begin position="18"/>
        <end position="189"/>
    </location>
</feature>
<dbReference type="AlphaFoldDB" id="A0A7D9H381"/>
<dbReference type="EMBL" id="CABFWN010000008">
    <property type="protein sequence ID" value="VUG20400.1"/>
    <property type="molecule type" value="Genomic_DNA"/>
</dbReference>
<keyword evidence="1" id="KW-0812">Transmembrane</keyword>